<dbReference type="GO" id="GO:0006298">
    <property type="term" value="P:mismatch repair"/>
    <property type="evidence" value="ECO:0007669"/>
    <property type="project" value="InterPro"/>
</dbReference>
<dbReference type="NCBIfam" id="TIGR00585">
    <property type="entry name" value="mutl"/>
    <property type="match status" value="1"/>
</dbReference>
<evidence type="ECO:0000256" key="1">
    <source>
        <dbReference type="ARBA" id="ARBA00004123"/>
    </source>
</evidence>
<protein>
    <recommendedName>
        <fullName evidence="6">DNA mismatch repair protein S5 domain-containing protein</fullName>
    </recommendedName>
</protein>
<dbReference type="OrthoDB" id="10263226at2759"/>
<evidence type="ECO:0000256" key="3">
    <source>
        <dbReference type="ARBA" id="ARBA00022763"/>
    </source>
</evidence>
<dbReference type="GO" id="GO:0016887">
    <property type="term" value="F:ATP hydrolysis activity"/>
    <property type="evidence" value="ECO:0007669"/>
    <property type="project" value="InterPro"/>
</dbReference>
<evidence type="ECO:0000256" key="5">
    <source>
        <dbReference type="ARBA" id="ARBA00023242"/>
    </source>
</evidence>
<accession>A8PYK8</accession>
<dbReference type="Gene3D" id="3.30.230.10">
    <property type="match status" value="1"/>
</dbReference>
<dbReference type="GO" id="GO:0005524">
    <property type="term" value="F:ATP binding"/>
    <property type="evidence" value="ECO:0007669"/>
    <property type="project" value="InterPro"/>
</dbReference>
<name>A8PYK8_MALGO</name>
<keyword evidence="8" id="KW-1185">Reference proteome</keyword>
<dbReference type="InterPro" id="IPR014721">
    <property type="entry name" value="Ribsml_uS5_D2-typ_fold_subgr"/>
</dbReference>
<dbReference type="InterPro" id="IPR032189">
    <property type="entry name" value="Mlh1_C"/>
</dbReference>
<evidence type="ECO:0000259" key="6">
    <source>
        <dbReference type="SMART" id="SM01340"/>
    </source>
</evidence>
<dbReference type="InterPro" id="IPR013507">
    <property type="entry name" value="DNA_mismatch_S5_2-like"/>
</dbReference>
<comment type="similarity">
    <text evidence="2">Belongs to the DNA mismatch repair MutL/HexB family.</text>
</comment>
<dbReference type="PROSITE" id="PS00058">
    <property type="entry name" value="DNA_MISMATCH_REPAIR_1"/>
    <property type="match status" value="1"/>
</dbReference>
<keyword evidence="4" id="KW-0234">DNA repair</keyword>
<dbReference type="STRING" id="425265.A8PYK8"/>
<dbReference type="GO" id="GO:0061982">
    <property type="term" value="P:meiosis I cell cycle process"/>
    <property type="evidence" value="ECO:0007669"/>
    <property type="project" value="UniProtKB-ARBA"/>
</dbReference>
<dbReference type="RefSeq" id="XP_001731498.1">
    <property type="nucleotide sequence ID" value="XM_001731446.1"/>
</dbReference>
<dbReference type="InterPro" id="IPR014762">
    <property type="entry name" value="DNA_mismatch_repair_CS"/>
</dbReference>
<dbReference type="InParanoid" id="A8PYK8"/>
<dbReference type="InterPro" id="IPR038973">
    <property type="entry name" value="MutL/Mlh/Pms-like"/>
</dbReference>
<dbReference type="InterPro" id="IPR002099">
    <property type="entry name" value="MutL/Mlh/PMS"/>
</dbReference>
<dbReference type="FunCoup" id="A8PYK8">
    <property type="interactions" value="322"/>
</dbReference>
<dbReference type="GO" id="GO:0032389">
    <property type="term" value="C:MutLalpha complex"/>
    <property type="evidence" value="ECO:0007669"/>
    <property type="project" value="TreeGrafter"/>
</dbReference>
<dbReference type="SUPFAM" id="SSF55874">
    <property type="entry name" value="ATPase domain of HSP90 chaperone/DNA topoisomerase II/histidine kinase"/>
    <property type="match status" value="1"/>
</dbReference>
<dbReference type="OMA" id="MCLIQHE"/>
<dbReference type="Pfam" id="PF01119">
    <property type="entry name" value="DNA_mis_repair"/>
    <property type="match status" value="1"/>
</dbReference>
<keyword evidence="5" id="KW-0539">Nucleus</keyword>
<dbReference type="SUPFAM" id="SSF54211">
    <property type="entry name" value="Ribosomal protein S5 domain 2-like"/>
    <property type="match status" value="1"/>
</dbReference>
<dbReference type="VEuPathDB" id="FungiDB:MGL_1681"/>
<dbReference type="GO" id="GO:0140664">
    <property type="term" value="F:ATP-dependent DNA damage sensor activity"/>
    <property type="evidence" value="ECO:0007669"/>
    <property type="project" value="InterPro"/>
</dbReference>
<evidence type="ECO:0000256" key="4">
    <source>
        <dbReference type="ARBA" id="ARBA00023204"/>
    </source>
</evidence>
<dbReference type="EMBL" id="AAYY01000004">
    <property type="protein sequence ID" value="EDP44284.1"/>
    <property type="molecule type" value="Genomic_DNA"/>
</dbReference>
<dbReference type="Pfam" id="PF16413">
    <property type="entry name" value="Mlh1_C"/>
    <property type="match status" value="1"/>
</dbReference>
<gene>
    <name evidence="7" type="ORF">MGL_1681</name>
</gene>
<dbReference type="PANTHER" id="PTHR10073:SF12">
    <property type="entry name" value="DNA MISMATCH REPAIR PROTEIN MLH1"/>
    <property type="match status" value="1"/>
</dbReference>
<sequence>MTTFGFRGEALASISYVSASVHVVSKRADDICAYRADFCAGTLSSEPRACAGTNGTSITAQDLFFNTSQRKRALRSASEEYNRSLDVVTKYALHYGPLGVSFSCKRAEHASMDLQTLADARTTIPDMIRTIYGSHLARDLLHLSTFSDAKLGFKAEGWFSNANWSSRRITFICFINHRLVECPSLKRALESVYAQVLLKGQYPWIYVALEIEPNRIDVNVHPTKQEVHFLDEEDIIELITARVQDILADQSSCRVYSTRNVPLGQVVSENQVQVLRSRGHDPRHLVRVDNSDQRLDGMVQIPSTISRTPSSDKILQNECKLTSVRELRQECLASHHVRLTNILQNHSFVGIVDLQKGLSLIQHNTQLYLVQHGLLIEDFGYQLALRQFGSLATVRLDPAPSLSELIGLGYDREPADQQKAALGLSRKQVIERVARKVRSHAEMLRDYFGLCIDLQNNTVCEIPTLLPQHGSFGLSLERLPSLFFRLGPQVDWDNEKGCFYTMCRELALAHVPPSWGTCTNDSRPDMDEKEAWIVQHVWFAQMHGSRGRCVVTSSLPEDVITQVASLPDLCKYINPLCDTDSKSRPRI</sequence>
<evidence type="ECO:0000313" key="7">
    <source>
        <dbReference type="EMBL" id="EDP44284.1"/>
    </source>
</evidence>
<dbReference type="InterPro" id="IPR020568">
    <property type="entry name" value="Ribosomal_Su5_D2-typ_SF"/>
</dbReference>
<dbReference type="FunFam" id="3.30.230.10:FF:000014">
    <property type="entry name" value="DNA mismatch repair protein Mlh1"/>
    <property type="match status" value="1"/>
</dbReference>
<dbReference type="Gene3D" id="3.30.565.10">
    <property type="entry name" value="Histidine kinase-like ATPase, C-terminal domain"/>
    <property type="match status" value="1"/>
</dbReference>
<evidence type="ECO:0000313" key="8">
    <source>
        <dbReference type="Proteomes" id="UP000008837"/>
    </source>
</evidence>
<dbReference type="AlphaFoldDB" id="A8PYK8"/>
<feature type="domain" description="DNA mismatch repair protein S5" evidence="6">
    <location>
        <begin position="128"/>
        <end position="248"/>
    </location>
</feature>
<dbReference type="PANTHER" id="PTHR10073">
    <property type="entry name" value="DNA MISMATCH REPAIR PROTEIN MLH, PMS, MUTL"/>
    <property type="match status" value="1"/>
</dbReference>
<dbReference type="GeneID" id="5855805"/>
<dbReference type="GO" id="GO:0030983">
    <property type="term" value="F:mismatched DNA binding"/>
    <property type="evidence" value="ECO:0007669"/>
    <property type="project" value="InterPro"/>
</dbReference>
<dbReference type="KEGG" id="mgl:MGL_1681"/>
<dbReference type="SMART" id="SM01340">
    <property type="entry name" value="DNA_mis_repair"/>
    <property type="match status" value="1"/>
</dbReference>
<dbReference type="Proteomes" id="UP000008837">
    <property type="component" value="Unassembled WGS sequence"/>
</dbReference>
<dbReference type="InterPro" id="IPR036890">
    <property type="entry name" value="HATPase_C_sf"/>
</dbReference>
<evidence type="ECO:0000256" key="2">
    <source>
        <dbReference type="ARBA" id="ARBA00006082"/>
    </source>
</evidence>
<organism evidence="7 8">
    <name type="scientific">Malassezia globosa (strain ATCC MYA-4612 / CBS 7966)</name>
    <name type="common">Dandruff-associated fungus</name>
    <dbReference type="NCBI Taxonomy" id="425265"/>
    <lineage>
        <taxon>Eukaryota</taxon>
        <taxon>Fungi</taxon>
        <taxon>Dikarya</taxon>
        <taxon>Basidiomycota</taxon>
        <taxon>Ustilaginomycotina</taxon>
        <taxon>Malasseziomycetes</taxon>
        <taxon>Malasseziales</taxon>
        <taxon>Malasseziaceae</taxon>
        <taxon>Malassezia</taxon>
    </lineage>
</organism>
<reference evidence="7 8" key="1">
    <citation type="journal article" date="2007" name="Proc. Natl. Acad. Sci. U.S.A.">
        <title>Dandruff-associated Malassezia genomes reveal convergent and divergent virulence traits shared with plant and human fungal pathogens.</title>
        <authorList>
            <person name="Xu J."/>
            <person name="Saunders C.W."/>
            <person name="Hu P."/>
            <person name="Grant R.A."/>
            <person name="Boekhout T."/>
            <person name="Kuramae E.E."/>
            <person name="Kronstad J.W."/>
            <person name="Deangelis Y.M."/>
            <person name="Reeder N.L."/>
            <person name="Johnstone K.R."/>
            <person name="Leland M."/>
            <person name="Fieno A.M."/>
            <person name="Begley W.M."/>
            <person name="Sun Y."/>
            <person name="Lacey M.P."/>
            <person name="Chaudhary T."/>
            <person name="Keough T."/>
            <person name="Chu L."/>
            <person name="Sears R."/>
            <person name="Yuan B."/>
            <person name="Dawson T.L.Jr."/>
        </authorList>
    </citation>
    <scope>NUCLEOTIDE SEQUENCE [LARGE SCALE GENOMIC DNA]</scope>
    <source>
        <strain evidence="8">ATCC MYA-4612 / CBS 7966</strain>
    </source>
</reference>
<keyword evidence="3" id="KW-0227">DNA damage</keyword>
<comment type="caution">
    <text evidence="7">The sequence shown here is derived from an EMBL/GenBank/DDBJ whole genome shotgun (WGS) entry which is preliminary data.</text>
</comment>
<comment type="subcellular location">
    <subcellularLocation>
        <location evidence="1">Nucleus</location>
    </subcellularLocation>
</comment>
<proteinExistence type="inferred from homology"/>